<evidence type="ECO:0008006" key="8">
    <source>
        <dbReference type="Google" id="ProtNLM"/>
    </source>
</evidence>
<keyword evidence="4" id="KW-0961">Cell wall biogenesis/degradation</keyword>
<evidence type="ECO:0000256" key="2">
    <source>
        <dbReference type="ARBA" id="ARBA00022512"/>
    </source>
</evidence>
<feature type="signal peptide" evidence="5">
    <location>
        <begin position="1"/>
        <end position="23"/>
    </location>
</feature>
<protein>
    <recommendedName>
        <fullName evidence="8">Polygalacturonase</fullName>
    </recommendedName>
</protein>
<keyword evidence="7" id="KW-1185">Reference proteome</keyword>
<dbReference type="PANTHER" id="PTHR31375">
    <property type="match status" value="1"/>
</dbReference>
<keyword evidence="5" id="KW-0732">Signal</keyword>
<evidence type="ECO:0000313" key="7">
    <source>
        <dbReference type="Proteomes" id="UP001372338"/>
    </source>
</evidence>
<dbReference type="EMBL" id="JAYWIO010000001">
    <property type="protein sequence ID" value="KAK7290467.1"/>
    <property type="molecule type" value="Genomic_DNA"/>
</dbReference>
<organism evidence="6 7">
    <name type="scientific">Crotalaria pallida</name>
    <name type="common">Smooth rattlebox</name>
    <name type="synonym">Crotalaria striata</name>
    <dbReference type="NCBI Taxonomy" id="3830"/>
    <lineage>
        <taxon>Eukaryota</taxon>
        <taxon>Viridiplantae</taxon>
        <taxon>Streptophyta</taxon>
        <taxon>Embryophyta</taxon>
        <taxon>Tracheophyta</taxon>
        <taxon>Spermatophyta</taxon>
        <taxon>Magnoliopsida</taxon>
        <taxon>eudicotyledons</taxon>
        <taxon>Gunneridae</taxon>
        <taxon>Pentapetalae</taxon>
        <taxon>rosids</taxon>
        <taxon>fabids</taxon>
        <taxon>Fabales</taxon>
        <taxon>Fabaceae</taxon>
        <taxon>Papilionoideae</taxon>
        <taxon>50 kb inversion clade</taxon>
        <taxon>genistoids sensu lato</taxon>
        <taxon>core genistoids</taxon>
        <taxon>Crotalarieae</taxon>
        <taxon>Crotalaria</taxon>
    </lineage>
</organism>
<comment type="caution">
    <text evidence="6">The sequence shown here is derived from an EMBL/GenBank/DDBJ whole genome shotgun (WGS) entry which is preliminary data.</text>
</comment>
<dbReference type="Proteomes" id="UP001372338">
    <property type="component" value="Unassembled WGS sequence"/>
</dbReference>
<evidence type="ECO:0000256" key="1">
    <source>
        <dbReference type="ARBA" id="ARBA00004191"/>
    </source>
</evidence>
<reference evidence="6 7" key="1">
    <citation type="submission" date="2024-01" db="EMBL/GenBank/DDBJ databases">
        <title>The genomes of 5 underutilized Papilionoideae crops provide insights into root nodulation and disease resistanc.</title>
        <authorList>
            <person name="Yuan L."/>
        </authorList>
    </citation>
    <scope>NUCLEOTIDE SEQUENCE [LARGE SCALE GENOMIC DNA]</scope>
    <source>
        <strain evidence="6">ZHUSHIDOU_FW_LH</strain>
        <tissue evidence="6">Leaf</tissue>
    </source>
</reference>
<evidence type="ECO:0000256" key="4">
    <source>
        <dbReference type="ARBA" id="ARBA00023316"/>
    </source>
</evidence>
<comment type="subcellular location">
    <subcellularLocation>
        <location evidence="1">Secreted</location>
        <location evidence="1">Cell wall</location>
    </subcellularLocation>
</comment>
<dbReference type="InterPro" id="IPR011050">
    <property type="entry name" value="Pectin_lyase_fold/virulence"/>
</dbReference>
<proteinExistence type="predicted"/>
<sequence>MDLLMISLLIFSIASCNLWVGNGKDTFDVLSYGAKGDGHSDDSAAFIEAWKAMCGANQSTTIPTLLVKAGYTFFLHQSIFKGPCKSNQVHIQ</sequence>
<evidence type="ECO:0000313" key="6">
    <source>
        <dbReference type="EMBL" id="KAK7290467.1"/>
    </source>
</evidence>
<dbReference type="InterPro" id="IPR012334">
    <property type="entry name" value="Pectin_lyas_fold"/>
</dbReference>
<evidence type="ECO:0000256" key="5">
    <source>
        <dbReference type="SAM" id="SignalP"/>
    </source>
</evidence>
<name>A0AAN9J1R8_CROPI</name>
<dbReference type="GO" id="GO:0071555">
    <property type="term" value="P:cell wall organization"/>
    <property type="evidence" value="ECO:0007669"/>
    <property type="project" value="UniProtKB-KW"/>
</dbReference>
<dbReference type="Gene3D" id="2.160.20.10">
    <property type="entry name" value="Single-stranded right-handed beta-helix, Pectin lyase-like"/>
    <property type="match status" value="1"/>
</dbReference>
<evidence type="ECO:0000256" key="3">
    <source>
        <dbReference type="ARBA" id="ARBA00022525"/>
    </source>
</evidence>
<dbReference type="SUPFAM" id="SSF51126">
    <property type="entry name" value="Pectin lyase-like"/>
    <property type="match status" value="1"/>
</dbReference>
<accession>A0AAN9J1R8</accession>
<gene>
    <name evidence="6" type="ORF">RIF29_04912</name>
</gene>
<keyword evidence="3" id="KW-0964">Secreted</keyword>
<dbReference type="AlphaFoldDB" id="A0AAN9J1R8"/>
<keyword evidence="2" id="KW-0134">Cell wall</keyword>
<feature type="chain" id="PRO_5042893354" description="Polygalacturonase" evidence="5">
    <location>
        <begin position="24"/>
        <end position="92"/>
    </location>
</feature>